<evidence type="ECO:0000313" key="1">
    <source>
        <dbReference type="EMBL" id="CAB3385857.1"/>
    </source>
</evidence>
<comment type="caution">
    <text evidence="1">The sequence shown here is derived from an EMBL/GenBank/DDBJ whole genome shotgun (WGS) entry which is preliminary data.</text>
</comment>
<keyword evidence="2" id="KW-1185">Reference proteome</keyword>
<reference evidence="1 2" key="1">
    <citation type="submission" date="2020-04" db="EMBL/GenBank/DDBJ databases">
        <authorList>
            <person name="Alioto T."/>
            <person name="Alioto T."/>
            <person name="Gomez Garrido J."/>
        </authorList>
    </citation>
    <scope>NUCLEOTIDE SEQUENCE [LARGE SCALE GENOMIC DNA]</scope>
</reference>
<protein>
    <submittedName>
        <fullName evidence="1">Uncharacterized protein</fullName>
    </submittedName>
</protein>
<gene>
    <name evidence="1" type="ORF">CLODIP_2_CD05403</name>
</gene>
<dbReference type="AlphaFoldDB" id="A0A8S1E6I4"/>
<dbReference type="EMBL" id="CADEPI010000436">
    <property type="protein sequence ID" value="CAB3385857.1"/>
    <property type="molecule type" value="Genomic_DNA"/>
</dbReference>
<accession>A0A8S1E6I4</accession>
<organism evidence="1 2">
    <name type="scientific">Cloeon dipterum</name>
    <dbReference type="NCBI Taxonomy" id="197152"/>
    <lineage>
        <taxon>Eukaryota</taxon>
        <taxon>Metazoa</taxon>
        <taxon>Ecdysozoa</taxon>
        <taxon>Arthropoda</taxon>
        <taxon>Hexapoda</taxon>
        <taxon>Insecta</taxon>
        <taxon>Pterygota</taxon>
        <taxon>Palaeoptera</taxon>
        <taxon>Ephemeroptera</taxon>
        <taxon>Pisciforma</taxon>
        <taxon>Baetidae</taxon>
        <taxon>Cloeon</taxon>
    </lineage>
</organism>
<dbReference type="Proteomes" id="UP000494165">
    <property type="component" value="Unassembled WGS sequence"/>
</dbReference>
<name>A0A8S1E6I4_9INSE</name>
<proteinExistence type="predicted"/>
<sequence>MPPYFWALIESEETLERSLFAYRLDSGGYLTLAVDGYPFLLLCDLENLLEWRQYQRGDLKSVCAFRVPTGRNGKYVYFGRVRLLNSNPIGQVCEDGFCYVPTLHNGVIRVSEFEILIYRDI</sequence>
<evidence type="ECO:0000313" key="2">
    <source>
        <dbReference type="Proteomes" id="UP000494165"/>
    </source>
</evidence>